<protein>
    <submittedName>
        <fullName evidence="1">Uncharacterized protein</fullName>
    </submittedName>
</protein>
<keyword evidence="2" id="KW-1185">Reference proteome</keyword>
<organism evidence="1 2">
    <name type="scientific">Striga hermonthica</name>
    <name type="common">Purple witchweed</name>
    <name type="synonym">Buchnera hermonthica</name>
    <dbReference type="NCBI Taxonomy" id="68872"/>
    <lineage>
        <taxon>Eukaryota</taxon>
        <taxon>Viridiplantae</taxon>
        <taxon>Streptophyta</taxon>
        <taxon>Embryophyta</taxon>
        <taxon>Tracheophyta</taxon>
        <taxon>Spermatophyta</taxon>
        <taxon>Magnoliopsida</taxon>
        <taxon>eudicotyledons</taxon>
        <taxon>Gunneridae</taxon>
        <taxon>Pentapetalae</taxon>
        <taxon>asterids</taxon>
        <taxon>lamiids</taxon>
        <taxon>Lamiales</taxon>
        <taxon>Orobanchaceae</taxon>
        <taxon>Buchnereae</taxon>
        <taxon>Striga</taxon>
    </lineage>
</organism>
<proteinExistence type="predicted"/>
<dbReference type="EMBL" id="CACSLK010000984">
    <property type="protein sequence ID" value="CAA0806809.1"/>
    <property type="molecule type" value="Genomic_DNA"/>
</dbReference>
<accession>A0A9N7MHT8</accession>
<reference evidence="1" key="1">
    <citation type="submission" date="2019-12" db="EMBL/GenBank/DDBJ databases">
        <authorList>
            <person name="Scholes J."/>
        </authorList>
    </citation>
    <scope>NUCLEOTIDE SEQUENCE</scope>
</reference>
<dbReference type="OrthoDB" id="1921166at2759"/>
<dbReference type="InterPro" id="IPR012866">
    <property type="entry name" value="DUF1644"/>
</dbReference>
<name>A0A9N7MHT8_STRHE</name>
<evidence type="ECO:0000313" key="1">
    <source>
        <dbReference type="EMBL" id="CAA0806809.1"/>
    </source>
</evidence>
<dbReference type="Pfam" id="PF07800">
    <property type="entry name" value="DUF1644"/>
    <property type="match status" value="1"/>
</dbReference>
<dbReference type="Proteomes" id="UP001153555">
    <property type="component" value="Unassembled WGS sequence"/>
</dbReference>
<gene>
    <name evidence="1" type="ORF">SHERM_09690</name>
</gene>
<evidence type="ECO:0000313" key="2">
    <source>
        <dbReference type="Proteomes" id="UP001153555"/>
    </source>
</evidence>
<comment type="caution">
    <text evidence="1">The sequence shown here is derived from an EMBL/GenBank/DDBJ whole genome shotgun (WGS) entry which is preliminary data.</text>
</comment>
<dbReference type="AlphaFoldDB" id="A0A9N7MHT8"/>
<dbReference type="PANTHER" id="PTHR31197:SF12">
    <property type="entry name" value="OS02G0770600 PROTEIN"/>
    <property type="match status" value="1"/>
</dbReference>
<dbReference type="PANTHER" id="PTHR31197">
    <property type="entry name" value="OS01G0612600 PROTEIN"/>
    <property type="match status" value="1"/>
</dbReference>
<sequence>MIYNFKYSPYCSSAASGSLQNIKFTFNKTHDSHHKKSLKNDKPCRPYMCGTSSRYSNCLDQYHKASAKVSSATELICPLCRGQVMGWTVVEPAREHLNAKRRGCIQDAKSPSQERWWRRFEWEREREDVMSTICSSTLGAVFFGDYVIEGGNDWMSKFLGRIGVLQGLTGI</sequence>